<dbReference type="EMBL" id="KN832891">
    <property type="protein sequence ID" value="KIM94208.1"/>
    <property type="molecule type" value="Genomic_DNA"/>
</dbReference>
<keyword evidence="1" id="KW-0460">Magnesium</keyword>
<reference evidence="3" key="2">
    <citation type="submission" date="2015-01" db="EMBL/GenBank/DDBJ databases">
        <title>Evolutionary Origins and Diversification of the Mycorrhizal Mutualists.</title>
        <authorList>
            <consortium name="DOE Joint Genome Institute"/>
            <consortium name="Mycorrhizal Genomics Consortium"/>
            <person name="Kohler A."/>
            <person name="Kuo A."/>
            <person name="Nagy L.G."/>
            <person name="Floudas D."/>
            <person name="Copeland A."/>
            <person name="Barry K.W."/>
            <person name="Cichocki N."/>
            <person name="Veneault-Fourrey C."/>
            <person name="LaButti K."/>
            <person name="Lindquist E.A."/>
            <person name="Lipzen A."/>
            <person name="Lundell T."/>
            <person name="Morin E."/>
            <person name="Murat C."/>
            <person name="Riley R."/>
            <person name="Ohm R."/>
            <person name="Sun H."/>
            <person name="Tunlid A."/>
            <person name="Henrissat B."/>
            <person name="Grigoriev I.V."/>
            <person name="Hibbett D.S."/>
            <person name="Martin F."/>
        </authorList>
    </citation>
    <scope>NUCLEOTIDE SEQUENCE [LARGE SCALE GENOMIC DNA]</scope>
    <source>
        <strain evidence="3">Zn</strain>
    </source>
</reference>
<dbReference type="SUPFAM" id="SSF101478">
    <property type="entry name" value="ADP-ribosylglycohydrolase"/>
    <property type="match status" value="1"/>
</dbReference>
<feature type="binding site" evidence="1">
    <location>
        <position position="62"/>
    </location>
    <ligand>
        <name>Mg(2+)</name>
        <dbReference type="ChEBI" id="CHEBI:18420"/>
        <label>1</label>
    </ligand>
</feature>
<evidence type="ECO:0008006" key="4">
    <source>
        <dbReference type="Google" id="ProtNLM"/>
    </source>
</evidence>
<dbReference type="Pfam" id="PF03747">
    <property type="entry name" value="ADP_ribosyl_GH"/>
    <property type="match status" value="1"/>
</dbReference>
<protein>
    <recommendedName>
        <fullName evidence="4">ADP-ribosylglycohydrolase</fullName>
    </recommendedName>
</protein>
<feature type="binding site" evidence="1">
    <location>
        <position position="288"/>
    </location>
    <ligand>
        <name>Mg(2+)</name>
        <dbReference type="ChEBI" id="CHEBI:18420"/>
        <label>1</label>
    </ligand>
</feature>
<dbReference type="Gene3D" id="2.60.120.560">
    <property type="entry name" value="Exo-inulinase, domain 1"/>
    <property type="match status" value="1"/>
</dbReference>
<gene>
    <name evidence="2" type="ORF">OIDMADRAFT_106827</name>
</gene>
<feature type="binding site" evidence="1">
    <location>
        <position position="286"/>
    </location>
    <ligand>
        <name>Mg(2+)</name>
        <dbReference type="ChEBI" id="CHEBI:18420"/>
        <label>1</label>
    </ligand>
</feature>
<keyword evidence="3" id="KW-1185">Reference proteome</keyword>
<evidence type="ECO:0000313" key="3">
    <source>
        <dbReference type="Proteomes" id="UP000054321"/>
    </source>
</evidence>
<reference evidence="2 3" key="1">
    <citation type="submission" date="2014-04" db="EMBL/GenBank/DDBJ databases">
        <authorList>
            <consortium name="DOE Joint Genome Institute"/>
            <person name="Kuo A."/>
            <person name="Martino E."/>
            <person name="Perotto S."/>
            <person name="Kohler A."/>
            <person name="Nagy L.G."/>
            <person name="Floudas D."/>
            <person name="Copeland A."/>
            <person name="Barry K.W."/>
            <person name="Cichocki N."/>
            <person name="Veneault-Fourrey C."/>
            <person name="LaButti K."/>
            <person name="Lindquist E.A."/>
            <person name="Lipzen A."/>
            <person name="Lundell T."/>
            <person name="Morin E."/>
            <person name="Murat C."/>
            <person name="Sun H."/>
            <person name="Tunlid A."/>
            <person name="Henrissat B."/>
            <person name="Grigoriev I.V."/>
            <person name="Hibbett D.S."/>
            <person name="Martin F."/>
            <person name="Nordberg H.P."/>
            <person name="Cantor M.N."/>
            <person name="Hua S.X."/>
        </authorList>
    </citation>
    <scope>NUCLEOTIDE SEQUENCE [LARGE SCALE GENOMIC DNA]</scope>
    <source>
        <strain evidence="2 3">Zn</strain>
    </source>
</reference>
<dbReference type="InParanoid" id="A0A0C3C5Q5"/>
<dbReference type="Gene3D" id="1.10.4080.10">
    <property type="entry name" value="ADP-ribosylation/Crystallin J1"/>
    <property type="match status" value="1"/>
</dbReference>
<dbReference type="OrthoDB" id="44736at2759"/>
<dbReference type="HOGENOM" id="CLU_388180_0_0_1"/>
<dbReference type="STRING" id="913774.A0A0C3C5Q5"/>
<dbReference type="GO" id="GO:0046872">
    <property type="term" value="F:metal ion binding"/>
    <property type="evidence" value="ECO:0007669"/>
    <property type="project" value="UniProtKB-KW"/>
</dbReference>
<keyword evidence="1" id="KW-0479">Metal-binding</keyword>
<sequence length="720" mass="78715">MAPPVIPEDYLEKVYAGVLGKLIGVYVGRPFEGWSHQRIMKELGHIRYYVHERLNSHLVVTDDDVAGTFVFIRALEEHGVTPSLSAEQIGKTWLNNTVEKKSIFWWGGRGLSTEHTAFLNLKHGIKAPSSGSIQTNGKTIAEQIGAQIFIDAWAMVAPGNPSLAAKLAEAAGSVSHDGDSVNAAKLWAAMEAEAFVSKDIDHLLDTGLKYIPRGSLIAKIINDIRGWVKIDQNWETTRQRIEDIYGYSKFPGICHVAPNHALMIATILYASDFHEAMHIINTCGWDTDCNSGNVGCLIAIIHGLSAFEDGPDWRGPLADRALISSADGGYSVNNAARITYDVANLGRRLAREAPIPLPKKGAQFHFTLPGSVQGFIASQNALLPRLVHVEQAIDRKNRPGLAIRLRGLTNAVQPVEVLTQTFTPPEIVNMKIYDLMATPLVSPGQTIHAILRADDSNNIPVVVILRIKHYNAADTLSSLDGPSIVLSPGDDQTLTWTIPDILDSQPIQQIGIAVTCSEGHLNGTVWLDCLSYSGTPCLTLKRPSAAQSNPFQPVPAGQPCDFWRRAWIDTLSTFRTRFPGASFFLAQDQGEGVLITGTREWIDYTVSVPTFKIYLGGAGLAVRNQGLNRYYALIFKPGGKSVALVKARDEKRTELAAAIHDWKLDEPYMLTVCVRGKQITGFIDDKLVVEAQDDDYENGGIGTVVLDGSVSIDQFDIAPI</sequence>
<dbReference type="InterPro" id="IPR005502">
    <property type="entry name" value="Ribosyl_crysJ1"/>
</dbReference>
<organism evidence="2 3">
    <name type="scientific">Oidiodendron maius (strain Zn)</name>
    <dbReference type="NCBI Taxonomy" id="913774"/>
    <lineage>
        <taxon>Eukaryota</taxon>
        <taxon>Fungi</taxon>
        <taxon>Dikarya</taxon>
        <taxon>Ascomycota</taxon>
        <taxon>Pezizomycotina</taxon>
        <taxon>Leotiomycetes</taxon>
        <taxon>Leotiomycetes incertae sedis</taxon>
        <taxon>Myxotrichaceae</taxon>
        <taxon>Oidiodendron</taxon>
    </lineage>
</organism>
<dbReference type="InterPro" id="IPR036705">
    <property type="entry name" value="Ribosyl_crysJ1_sf"/>
</dbReference>
<dbReference type="Proteomes" id="UP000054321">
    <property type="component" value="Unassembled WGS sequence"/>
</dbReference>
<evidence type="ECO:0000313" key="2">
    <source>
        <dbReference type="EMBL" id="KIM94208.1"/>
    </source>
</evidence>
<feature type="binding site" evidence="1">
    <location>
        <position position="61"/>
    </location>
    <ligand>
        <name>Mg(2+)</name>
        <dbReference type="ChEBI" id="CHEBI:18420"/>
        <label>1</label>
    </ligand>
</feature>
<accession>A0A0C3C5Q5</accession>
<dbReference type="AlphaFoldDB" id="A0A0C3C5Q5"/>
<comment type="cofactor">
    <cofactor evidence="1">
        <name>Mg(2+)</name>
        <dbReference type="ChEBI" id="CHEBI:18420"/>
    </cofactor>
    <text evidence="1">Binds 2 magnesium ions per subunit.</text>
</comment>
<name>A0A0C3C5Q5_OIDMZ</name>
<evidence type="ECO:0000256" key="1">
    <source>
        <dbReference type="PIRSR" id="PIRSR605502-1"/>
    </source>
</evidence>
<feature type="binding site" evidence="1">
    <location>
        <position position="64"/>
    </location>
    <ligand>
        <name>Mg(2+)</name>
        <dbReference type="ChEBI" id="CHEBI:18420"/>
        <label>1</label>
    </ligand>
</feature>
<proteinExistence type="predicted"/>